<reference evidence="11 12" key="1">
    <citation type="submission" date="2018-02" db="EMBL/GenBank/DDBJ databases">
        <title>Genomic Encyclopedia of Archaeal and Bacterial Type Strains, Phase II (KMG-II): from individual species to whole genera.</title>
        <authorList>
            <person name="Goeker M."/>
        </authorList>
    </citation>
    <scope>NUCLEOTIDE SEQUENCE [LARGE SCALE GENOMIC DNA]</scope>
    <source>
        <strain evidence="11 12">DSM 18921</strain>
    </source>
</reference>
<keyword evidence="7 9" id="KW-1133">Transmembrane helix</keyword>
<evidence type="ECO:0000256" key="4">
    <source>
        <dbReference type="ARBA" id="ARBA00022475"/>
    </source>
</evidence>
<dbReference type="PANTHER" id="PTHR30413:SF8">
    <property type="entry name" value="TRANSPORT PERMEASE PROTEIN"/>
    <property type="match status" value="1"/>
</dbReference>
<dbReference type="GO" id="GO:0015920">
    <property type="term" value="P:lipopolysaccharide transport"/>
    <property type="evidence" value="ECO:0007669"/>
    <property type="project" value="TreeGrafter"/>
</dbReference>
<comment type="subcellular location">
    <subcellularLocation>
        <location evidence="1 9">Cell inner membrane</location>
        <topology evidence="1 9">Multi-pass membrane protein</topology>
    </subcellularLocation>
</comment>
<keyword evidence="6 9" id="KW-0812">Transmembrane</keyword>
<dbReference type="Pfam" id="PF01061">
    <property type="entry name" value="ABC2_membrane"/>
    <property type="match status" value="1"/>
</dbReference>
<dbReference type="PROSITE" id="PS51012">
    <property type="entry name" value="ABC_TM2"/>
    <property type="match status" value="1"/>
</dbReference>
<feature type="transmembrane region" description="Helical" evidence="9">
    <location>
        <begin position="227"/>
        <end position="248"/>
    </location>
</feature>
<comment type="caution">
    <text evidence="9">Lacks conserved residue(s) required for the propagation of feature annotation.</text>
</comment>
<evidence type="ECO:0000313" key="11">
    <source>
        <dbReference type="EMBL" id="PQV58397.1"/>
    </source>
</evidence>
<organism evidence="11 12">
    <name type="scientific">Albidovulum denitrificans</name>
    <dbReference type="NCBI Taxonomy" id="404881"/>
    <lineage>
        <taxon>Bacteria</taxon>
        <taxon>Pseudomonadati</taxon>
        <taxon>Pseudomonadota</taxon>
        <taxon>Alphaproteobacteria</taxon>
        <taxon>Rhodobacterales</taxon>
        <taxon>Paracoccaceae</taxon>
        <taxon>Albidovulum</taxon>
    </lineage>
</organism>
<keyword evidence="8 9" id="KW-0472">Membrane</keyword>
<feature type="transmembrane region" description="Helical" evidence="9">
    <location>
        <begin position="138"/>
        <end position="161"/>
    </location>
</feature>
<evidence type="ECO:0000256" key="7">
    <source>
        <dbReference type="ARBA" id="ARBA00022989"/>
    </source>
</evidence>
<proteinExistence type="inferred from homology"/>
<comment type="similarity">
    <text evidence="2 9">Belongs to the ABC-2 integral membrane protein family.</text>
</comment>
<keyword evidence="5" id="KW-0997">Cell inner membrane</keyword>
<evidence type="ECO:0000256" key="5">
    <source>
        <dbReference type="ARBA" id="ARBA00022519"/>
    </source>
</evidence>
<evidence type="ECO:0000313" key="12">
    <source>
        <dbReference type="Proteomes" id="UP000238338"/>
    </source>
</evidence>
<evidence type="ECO:0000256" key="9">
    <source>
        <dbReference type="RuleBase" id="RU361157"/>
    </source>
</evidence>
<feature type="transmembrane region" description="Helical" evidence="9">
    <location>
        <begin position="35"/>
        <end position="61"/>
    </location>
</feature>
<keyword evidence="4 9" id="KW-1003">Cell membrane</keyword>
<protein>
    <recommendedName>
        <fullName evidence="9">Transport permease protein</fullName>
    </recommendedName>
</protein>
<accession>A0A2S8SC29</accession>
<dbReference type="EMBL" id="PVEP01000001">
    <property type="protein sequence ID" value="PQV58397.1"/>
    <property type="molecule type" value="Genomic_DNA"/>
</dbReference>
<evidence type="ECO:0000256" key="2">
    <source>
        <dbReference type="ARBA" id="ARBA00007783"/>
    </source>
</evidence>
<comment type="caution">
    <text evidence="11">The sequence shown here is derived from an EMBL/GenBank/DDBJ whole genome shotgun (WGS) entry which is preliminary data.</text>
</comment>
<evidence type="ECO:0000256" key="8">
    <source>
        <dbReference type="ARBA" id="ARBA00023136"/>
    </source>
</evidence>
<feature type="transmembrane region" description="Helical" evidence="9">
    <location>
        <begin position="104"/>
        <end position="131"/>
    </location>
</feature>
<feature type="transmembrane region" description="Helical" evidence="9">
    <location>
        <begin position="173"/>
        <end position="190"/>
    </location>
</feature>
<dbReference type="Proteomes" id="UP000238338">
    <property type="component" value="Unassembled WGS sequence"/>
</dbReference>
<keyword evidence="12" id="KW-1185">Reference proteome</keyword>
<evidence type="ECO:0000259" key="10">
    <source>
        <dbReference type="PROSITE" id="PS51012"/>
    </source>
</evidence>
<keyword evidence="3 9" id="KW-0813">Transport</keyword>
<evidence type="ECO:0000256" key="1">
    <source>
        <dbReference type="ARBA" id="ARBA00004429"/>
    </source>
</evidence>
<dbReference type="InterPro" id="IPR013525">
    <property type="entry name" value="ABC2_TM"/>
</dbReference>
<evidence type="ECO:0000256" key="6">
    <source>
        <dbReference type="ARBA" id="ARBA00022692"/>
    </source>
</evidence>
<dbReference type="GO" id="GO:0005886">
    <property type="term" value="C:plasma membrane"/>
    <property type="evidence" value="ECO:0007669"/>
    <property type="project" value="UniProtKB-SubCell"/>
</dbReference>
<dbReference type="RefSeq" id="WP_170076091.1">
    <property type="nucleotide sequence ID" value="NZ_PVEP01000001.1"/>
</dbReference>
<dbReference type="GO" id="GO:0140359">
    <property type="term" value="F:ABC-type transporter activity"/>
    <property type="evidence" value="ECO:0007669"/>
    <property type="project" value="InterPro"/>
</dbReference>
<feature type="domain" description="ABC transmembrane type-2" evidence="10">
    <location>
        <begin position="33"/>
        <end position="251"/>
    </location>
</feature>
<gene>
    <name evidence="11" type="ORF">LX70_00209</name>
</gene>
<sequence length="259" mass="29016">MRPFDRRQILHALDVLTVLIARDQKSRYKSTAMGVVWAVASPLLFLLIFYFLFAVIMPLGIANYASHVLVGIVVWTWFQTSLSEAVTCIPYNATLVNLPRFPVAVLPVASVLSNGVTFLMTFPILLILVWVQAAGPSLPYLALPVLMLVQAVLTLGLGYFVAALNVSFRDMRYIVPILLQLGYFLTPIFYDLSMVSERGRMVLSLNPLVALVTAYRAVLIEGRWPDWGAVAAVFVFALILLALTLRFFRRSSDRFLEEI</sequence>
<dbReference type="InterPro" id="IPR047817">
    <property type="entry name" value="ABC2_TM_bact-type"/>
</dbReference>
<dbReference type="AlphaFoldDB" id="A0A2S8SC29"/>
<name>A0A2S8SC29_9RHOB</name>
<dbReference type="PANTHER" id="PTHR30413">
    <property type="entry name" value="INNER MEMBRANE TRANSPORT PERMEASE"/>
    <property type="match status" value="1"/>
</dbReference>
<evidence type="ECO:0000256" key="3">
    <source>
        <dbReference type="ARBA" id="ARBA00022448"/>
    </source>
</evidence>